<dbReference type="EMBL" id="KV417280">
    <property type="protein sequence ID" value="KZO97417.1"/>
    <property type="molecule type" value="Genomic_DNA"/>
</dbReference>
<protein>
    <submittedName>
        <fullName evidence="2">Uncharacterized protein</fullName>
    </submittedName>
</protein>
<evidence type="ECO:0000313" key="2">
    <source>
        <dbReference type="EMBL" id="KZO97417.1"/>
    </source>
</evidence>
<evidence type="ECO:0000313" key="3">
    <source>
        <dbReference type="Proteomes" id="UP000076738"/>
    </source>
</evidence>
<sequence>MHPGQQLPTPPESAPASPPLEPSTSARRTPSFHLVLPLPRPASTPLLSTSPTAFLLASFYPSSSPEAQAHLHIHEHILHDPQIGAKEMGLSSAYAAVQRYLAAEDLYIFPTEAKQLSDVLGRFARDVIHSLISQAKTRIEEGGYTRARAIAMKSLREKVLTPEGISTLLELHKELANPQPHELTPSLSRESSNGSVSGDSEGEEVRTPGSSGMMGRERMRMTMTRMREGGKDGGAGGTVGELVIADA</sequence>
<feature type="compositionally biased region" description="Polar residues" evidence="1">
    <location>
        <begin position="185"/>
        <end position="198"/>
    </location>
</feature>
<reference evidence="2 3" key="1">
    <citation type="journal article" date="2016" name="Mol. Biol. Evol.">
        <title>Comparative Genomics of Early-Diverging Mushroom-Forming Fungi Provides Insights into the Origins of Lignocellulose Decay Capabilities.</title>
        <authorList>
            <person name="Nagy L.G."/>
            <person name="Riley R."/>
            <person name="Tritt A."/>
            <person name="Adam C."/>
            <person name="Daum C."/>
            <person name="Floudas D."/>
            <person name="Sun H."/>
            <person name="Yadav J.S."/>
            <person name="Pangilinan J."/>
            <person name="Larsson K.H."/>
            <person name="Matsuura K."/>
            <person name="Barry K."/>
            <person name="Labutti K."/>
            <person name="Kuo R."/>
            <person name="Ohm R.A."/>
            <person name="Bhattacharya S.S."/>
            <person name="Shirouzu T."/>
            <person name="Yoshinaga Y."/>
            <person name="Martin F.M."/>
            <person name="Grigoriev I.V."/>
            <person name="Hibbett D.S."/>
        </authorList>
    </citation>
    <scope>NUCLEOTIDE SEQUENCE [LARGE SCALE GENOMIC DNA]</scope>
    <source>
        <strain evidence="2 3">TUFC12733</strain>
    </source>
</reference>
<accession>A0A167N783</accession>
<name>A0A167N783_CALVF</name>
<organism evidence="2 3">
    <name type="scientific">Calocera viscosa (strain TUFC12733)</name>
    <dbReference type="NCBI Taxonomy" id="1330018"/>
    <lineage>
        <taxon>Eukaryota</taxon>
        <taxon>Fungi</taxon>
        <taxon>Dikarya</taxon>
        <taxon>Basidiomycota</taxon>
        <taxon>Agaricomycotina</taxon>
        <taxon>Dacrymycetes</taxon>
        <taxon>Dacrymycetales</taxon>
        <taxon>Dacrymycetaceae</taxon>
        <taxon>Calocera</taxon>
    </lineage>
</organism>
<feature type="compositionally biased region" description="Pro residues" evidence="1">
    <location>
        <begin position="8"/>
        <end position="21"/>
    </location>
</feature>
<gene>
    <name evidence="2" type="ORF">CALVIDRAFT_480309</name>
</gene>
<feature type="compositionally biased region" description="Basic and acidic residues" evidence="1">
    <location>
        <begin position="215"/>
        <end position="231"/>
    </location>
</feature>
<feature type="region of interest" description="Disordered" evidence="1">
    <location>
        <begin position="1"/>
        <end position="29"/>
    </location>
</feature>
<dbReference type="Proteomes" id="UP000076738">
    <property type="component" value="Unassembled WGS sequence"/>
</dbReference>
<dbReference type="AlphaFoldDB" id="A0A167N783"/>
<feature type="region of interest" description="Disordered" evidence="1">
    <location>
        <begin position="178"/>
        <end position="247"/>
    </location>
</feature>
<dbReference type="STRING" id="1330018.A0A167N783"/>
<dbReference type="OrthoDB" id="3229989at2759"/>
<keyword evidence="3" id="KW-1185">Reference proteome</keyword>
<proteinExistence type="predicted"/>
<evidence type="ECO:0000256" key="1">
    <source>
        <dbReference type="SAM" id="MobiDB-lite"/>
    </source>
</evidence>